<reference evidence="3" key="1">
    <citation type="journal article" date="2014" name="Int. J. Syst. Evol. Microbiol.">
        <title>Complete genome sequence of Corynebacterium casei LMG S-19264T (=DSM 44701T), isolated from a smear-ripened cheese.</title>
        <authorList>
            <consortium name="US DOE Joint Genome Institute (JGI-PGF)"/>
            <person name="Walter F."/>
            <person name="Albersmeier A."/>
            <person name="Kalinowski J."/>
            <person name="Ruckert C."/>
        </authorList>
    </citation>
    <scope>NUCLEOTIDE SEQUENCE</scope>
    <source>
        <strain evidence="3">CGMCC 1.12777</strain>
    </source>
</reference>
<evidence type="ECO:0000256" key="1">
    <source>
        <dbReference type="SAM" id="Phobius"/>
    </source>
</evidence>
<keyword evidence="1" id="KW-0472">Membrane</keyword>
<keyword evidence="1" id="KW-0812">Transmembrane</keyword>
<name>A0A8J2ZWQ6_9BACL</name>
<protein>
    <recommendedName>
        <fullName evidence="2">DUF1648 domain-containing protein</fullName>
    </recommendedName>
</protein>
<accession>A0A8J2ZWQ6</accession>
<feature type="transmembrane region" description="Helical" evidence="1">
    <location>
        <begin position="61"/>
        <end position="80"/>
    </location>
</feature>
<evidence type="ECO:0000259" key="2">
    <source>
        <dbReference type="Pfam" id="PF07853"/>
    </source>
</evidence>
<evidence type="ECO:0000313" key="4">
    <source>
        <dbReference type="Proteomes" id="UP000656813"/>
    </source>
</evidence>
<dbReference type="RefSeq" id="WP_188497608.1">
    <property type="nucleotide sequence ID" value="NZ_BMFV01000017.1"/>
</dbReference>
<keyword evidence="1" id="KW-1133">Transmembrane helix</keyword>
<reference evidence="3" key="2">
    <citation type="submission" date="2020-09" db="EMBL/GenBank/DDBJ databases">
        <authorList>
            <person name="Sun Q."/>
            <person name="Zhou Y."/>
        </authorList>
    </citation>
    <scope>NUCLEOTIDE SEQUENCE</scope>
    <source>
        <strain evidence="3">CGMCC 1.12777</strain>
    </source>
</reference>
<dbReference type="Pfam" id="PF07853">
    <property type="entry name" value="DUF1648"/>
    <property type="match status" value="1"/>
</dbReference>
<keyword evidence="4" id="KW-1185">Reference proteome</keyword>
<proteinExistence type="predicted"/>
<feature type="domain" description="DUF1648" evidence="2">
    <location>
        <begin position="24"/>
        <end position="70"/>
    </location>
</feature>
<dbReference type="EMBL" id="BMFV01000017">
    <property type="protein sequence ID" value="GGH83310.1"/>
    <property type="molecule type" value="Genomic_DNA"/>
</dbReference>
<sequence length="159" mass="18307">MNHRPKVIIPNSRLEKVHDLICGIVIIGMIVYTVQAIFQMPDTIPIHYNAKGEPDGWGSRWISLIMPLITVALYIPTVFLQKHPEKHNYPERLSESNAYAFYRHSKILISWIKLEIVLSFAYVNGCFVREARGHSSPPIWYVLIGFFLVVVTTIIMSVR</sequence>
<evidence type="ECO:0000313" key="3">
    <source>
        <dbReference type="EMBL" id="GGH83310.1"/>
    </source>
</evidence>
<organism evidence="3 4">
    <name type="scientific">Pullulanibacillus pueri</name>
    <dbReference type="NCBI Taxonomy" id="1437324"/>
    <lineage>
        <taxon>Bacteria</taxon>
        <taxon>Bacillati</taxon>
        <taxon>Bacillota</taxon>
        <taxon>Bacilli</taxon>
        <taxon>Bacillales</taxon>
        <taxon>Sporolactobacillaceae</taxon>
        <taxon>Pullulanibacillus</taxon>
    </lineage>
</organism>
<feature type="transmembrane region" description="Helical" evidence="1">
    <location>
        <begin position="138"/>
        <end position="158"/>
    </location>
</feature>
<feature type="transmembrane region" description="Helical" evidence="1">
    <location>
        <begin position="101"/>
        <end position="123"/>
    </location>
</feature>
<gene>
    <name evidence="3" type="ORF">GCM10007096_23990</name>
</gene>
<dbReference type="Proteomes" id="UP000656813">
    <property type="component" value="Unassembled WGS sequence"/>
</dbReference>
<feature type="transmembrane region" description="Helical" evidence="1">
    <location>
        <begin position="20"/>
        <end position="41"/>
    </location>
</feature>
<comment type="caution">
    <text evidence="3">The sequence shown here is derived from an EMBL/GenBank/DDBJ whole genome shotgun (WGS) entry which is preliminary data.</text>
</comment>
<dbReference type="AlphaFoldDB" id="A0A8J2ZWQ6"/>
<dbReference type="InterPro" id="IPR012867">
    <property type="entry name" value="DUF1648"/>
</dbReference>